<comment type="caution">
    <text evidence="1">The sequence shown here is derived from an EMBL/GenBank/DDBJ whole genome shotgun (WGS) entry which is preliminary data.</text>
</comment>
<gene>
    <name evidence="1" type="ORF">DEALK_13800</name>
</gene>
<evidence type="ECO:0000313" key="2">
    <source>
        <dbReference type="Proteomes" id="UP000053947"/>
    </source>
</evidence>
<keyword evidence="2" id="KW-1185">Reference proteome</keyword>
<accession>A0A0W0GIX7</accession>
<organism evidence="1 2">
    <name type="scientific">Dehalogenimonas alkenigignens</name>
    <dbReference type="NCBI Taxonomy" id="1217799"/>
    <lineage>
        <taxon>Bacteria</taxon>
        <taxon>Bacillati</taxon>
        <taxon>Chloroflexota</taxon>
        <taxon>Dehalococcoidia</taxon>
        <taxon>Dehalococcoidales</taxon>
        <taxon>Dehalococcoidaceae</taxon>
        <taxon>Dehalogenimonas</taxon>
    </lineage>
</organism>
<dbReference type="AlphaFoldDB" id="A0A0W0GIX7"/>
<sequence length="78" mass="8864">MFSYVVVQQAWTRSSGRCECARGNHQHPGRCNRLLIWERRTGESKPGAWVAESKSGQFRPDASDCEIVCWQCYTAGRA</sequence>
<evidence type="ECO:0000313" key="1">
    <source>
        <dbReference type="EMBL" id="KTB48534.1"/>
    </source>
</evidence>
<protein>
    <submittedName>
        <fullName evidence="1">Uncharacterized protein</fullName>
    </submittedName>
</protein>
<name>A0A0W0GIX7_9CHLR</name>
<dbReference type="STRING" id="1217799.DEALK_13800"/>
<reference evidence="1 2" key="1">
    <citation type="submission" date="2015-06" db="EMBL/GenBank/DDBJ databases">
        <title>Genome sequence of the organohalide-respiring Dehalogenimonas alkenigignens type strain (IP3-3T).</title>
        <authorList>
            <person name="Key T.A."/>
            <person name="Richmond D.P."/>
            <person name="Bowman K.S."/>
            <person name="Cho Y.-J."/>
            <person name="Chun J."/>
            <person name="da Costa M.S."/>
            <person name="Rainey F.A."/>
            <person name="Moe W.M."/>
        </authorList>
    </citation>
    <scope>NUCLEOTIDE SEQUENCE [LARGE SCALE GENOMIC DNA]</scope>
    <source>
        <strain evidence="1 2">IP3-3</strain>
    </source>
</reference>
<proteinExistence type="predicted"/>
<dbReference type="EMBL" id="LFDV01000002">
    <property type="protein sequence ID" value="KTB48534.1"/>
    <property type="molecule type" value="Genomic_DNA"/>
</dbReference>
<dbReference type="Proteomes" id="UP000053947">
    <property type="component" value="Unassembled WGS sequence"/>
</dbReference>